<evidence type="ECO:0000313" key="12">
    <source>
        <dbReference type="EMBL" id="JAT39186.1"/>
    </source>
</evidence>
<dbReference type="PROSITE" id="PS50808">
    <property type="entry name" value="ZF_BED"/>
    <property type="match status" value="2"/>
</dbReference>
<dbReference type="SMART" id="SM00614">
    <property type="entry name" value="ZnF_BED"/>
    <property type="match status" value="2"/>
</dbReference>
<dbReference type="InterPro" id="IPR003656">
    <property type="entry name" value="Znf_BED"/>
</dbReference>
<dbReference type="SMART" id="SM00355">
    <property type="entry name" value="ZnF_C2H2"/>
    <property type="match status" value="2"/>
</dbReference>
<keyword evidence="3 9" id="KW-0863">Zinc-finger</keyword>
<dbReference type="InterPro" id="IPR036236">
    <property type="entry name" value="Znf_C2H2_sf"/>
</dbReference>
<evidence type="ECO:0000256" key="4">
    <source>
        <dbReference type="ARBA" id="ARBA00022833"/>
    </source>
</evidence>
<keyword evidence="8" id="KW-0539">Nucleus</keyword>
<accession>A0A1B6MTD4</accession>
<dbReference type="InterPro" id="IPR012337">
    <property type="entry name" value="RNaseH-like_sf"/>
</dbReference>
<reference evidence="12" key="1">
    <citation type="submission" date="2015-11" db="EMBL/GenBank/DDBJ databases">
        <title>De novo transcriptome assembly of four potential Pierce s Disease insect vectors from Arizona vineyards.</title>
        <authorList>
            <person name="Tassone E.E."/>
        </authorList>
    </citation>
    <scope>NUCLEOTIDE SEQUENCE</scope>
</reference>
<evidence type="ECO:0000256" key="3">
    <source>
        <dbReference type="ARBA" id="ARBA00022771"/>
    </source>
</evidence>
<dbReference type="GO" id="GO:0005634">
    <property type="term" value="C:nucleus"/>
    <property type="evidence" value="ECO:0007669"/>
    <property type="project" value="UniProtKB-SubCell"/>
</dbReference>
<keyword evidence="5" id="KW-0805">Transcription regulation</keyword>
<organism evidence="12">
    <name type="scientific">Graphocephala atropunctata</name>
    <dbReference type="NCBI Taxonomy" id="36148"/>
    <lineage>
        <taxon>Eukaryota</taxon>
        <taxon>Metazoa</taxon>
        <taxon>Ecdysozoa</taxon>
        <taxon>Arthropoda</taxon>
        <taxon>Hexapoda</taxon>
        <taxon>Insecta</taxon>
        <taxon>Pterygota</taxon>
        <taxon>Neoptera</taxon>
        <taxon>Paraneoptera</taxon>
        <taxon>Hemiptera</taxon>
        <taxon>Auchenorrhyncha</taxon>
        <taxon>Membracoidea</taxon>
        <taxon>Cicadellidae</taxon>
        <taxon>Cicadellinae</taxon>
        <taxon>Cicadellini</taxon>
        <taxon>Graphocephala</taxon>
    </lineage>
</organism>
<gene>
    <name evidence="12" type="ORF">g.11151</name>
</gene>
<evidence type="ECO:0000256" key="2">
    <source>
        <dbReference type="ARBA" id="ARBA00022723"/>
    </source>
</evidence>
<comment type="subcellular location">
    <subcellularLocation>
        <location evidence="1">Nucleus</location>
    </subcellularLocation>
</comment>
<dbReference type="InterPro" id="IPR052035">
    <property type="entry name" value="ZnF_BED_domain_contain"/>
</dbReference>
<dbReference type="PANTHER" id="PTHR46481">
    <property type="entry name" value="ZINC FINGER BED DOMAIN-CONTAINING PROTEIN 4"/>
    <property type="match status" value="1"/>
</dbReference>
<dbReference type="EMBL" id="GEBQ01000791">
    <property type="protein sequence ID" value="JAT39186.1"/>
    <property type="molecule type" value="Transcribed_RNA"/>
</dbReference>
<evidence type="ECO:0000256" key="1">
    <source>
        <dbReference type="ARBA" id="ARBA00004123"/>
    </source>
</evidence>
<dbReference type="SUPFAM" id="SSF53098">
    <property type="entry name" value="Ribonuclease H-like"/>
    <property type="match status" value="1"/>
</dbReference>
<dbReference type="PANTHER" id="PTHR46481:SF10">
    <property type="entry name" value="ZINC FINGER BED DOMAIN-CONTAINING PROTEIN 39"/>
    <property type="match status" value="1"/>
</dbReference>
<dbReference type="Pfam" id="PF02892">
    <property type="entry name" value="zf-BED"/>
    <property type="match status" value="2"/>
</dbReference>
<keyword evidence="7" id="KW-0804">Transcription</keyword>
<dbReference type="SUPFAM" id="SSF140996">
    <property type="entry name" value="Hermes dimerisation domain"/>
    <property type="match status" value="1"/>
</dbReference>
<feature type="domain" description="BED-type" evidence="11">
    <location>
        <begin position="4"/>
        <end position="57"/>
    </location>
</feature>
<protein>
    <recommendedName>
        <fullName evidence="11">BED-type domain-containing protein</fullName>
    </recommendedName>
</protein>
<keyword evidence="4" id="KW-0862">Zinc</keyword>
<evidence type="ECO:0000259" key="11">
    <source>
        <dbReference type="PROSITE" id="PS50808"/>
    </source>
</evidence>
<evidence type="ECO:0000256" key="8">
    <source>
        <dbReference type="ARBA" id="ARBA00023242"/>
    </source>
</evidence>
<dbReference type="InterPro" id="IPR008906">
    <property type="entry name" value="HATC_C_dom"/>
</dbReference>
<dbReference type="Pfam" id="PF05699">
    <property type="entry name" value="Dimer_Tnp_hAT"/>
    <property type="match status" value="1"/>
</dbReference>
<evidence type="ECO:0000256" key="6">
    <source>
        <dbReference type="ARBA" id="ARBA00023125"/>
    </source>
</evidence>
<dbReference type="GO" id="GO:0009791">
    <property type="term" value="P:post-embryonic development"/>
    <property type="evidence" value="ECO:0007669"/>
    <property type="project" value="UniProtKB-ARBA"/>
</dbReference>
<proteinExistence type="predicted"/>
<dbReference type="GO" id="GO:0046983">
    <property type="term" value="F:protein dimerization activity"/>
    <property type="evidence" value="ECO:0007669"/>
    <property type="project" value="InterPro"/>
</dbReference>
<keyword evidence="2" id="KW-0479">Metal-binding</keyword>
<feature type="region of interest" description="Disordered" evidence="10">
    <location>
        <begin position="95"/>
        <end position="133"/>
    </location>
</feature>
<keyword evidence="6" id="KW-0238">DNA-binding</keyword>
<evidence type="ECO:0000256" key="5">
    <source>
        <dbReference type="ARBA" id="ARBA00023015"/>
    </source>
</evidence>
<dbReference type="SUPFAM" id="SSF57667">
    <property type="entry name" value="beta-beta-alpha zinc fingers"/>
    <property type="match status" value="2"/>
</dbReference>
<evidence type="ECO:0000256" key="7">
    <source>
        <dbReference type="ARBA" id="ARBA00023163"/>
    </source>
</evidence>
<feature type="domain" description="BED-type" evidence="11">
    <location>
        <begin position="136"/>
        <end position="186"/>
    </location>
</feature>
<sequence>MPMKRKSFVWQHYVRGEFGENKVTCNHCHKDFRYTLTSMSNLHRHLRKRHAEMIDKSEEALNALTEQSAVDGSSTVAELPPYEITLKSFEVMDQDVTESRDEEQDGEWNPETVEEWRPDETSTASPSAEKKEKKCAKRSAVWRHFTRSESKTYAECHHCGNMIKLGTISNLRRHLRNKHRHVALTLDNCNGEIRSSNDKDELRNQAAICTEVIEINIDDIKNPINIIESKNDGLGIMEEVQIPYDEFNETITNQASQTEFLEDSEDFDMQDFIKPKRGPVLAEQVDRQLVKMIVKGCHPIDIVEQSEFKHFVNLLHPKYQLPTVKKLAHELIPELYEEYEKKTCKSLQAAEGICILIDEWKTKANNYMCIAAHFINAECKFEATFLACHILPVAEEASGVTERLMKTVTDDWNIGDKVVAVMTDNSDTISTAVSLCNWPHVPHFVRTLSLILHECLQSAKNIVNKIKTLTNELTKIPEIIAQIYLTQRQLDLPSVKLITRVKSDWNCSFSTLEMLMRFAKLQKAIFHTLQKHSFNKLSDNEWKFLKGLVEILEIFKSVKQEVREGRVVLSKVAYYIKVLKREMKKFQTMPNEANFVANVAETALNEHFRDLDQSDLVQNVLLLDPRLKKHVFEDESDFATACSHLKKEVCEVVLPEQEYHEPNPASFWHTFDMEVKKMNAVKDPIGKGILELENYLQEPLLGRDEDPYVWWEHRSAIYPRLFRLAKKYLCVTAKSVVHESLSVSSVYMLTNFKHLESSPTESEVMFLHHNM</sequence>
<name>A0A1B6MTD4_9HEMI</name>
<dbReference type="AlphaFoldDB" id="A0A1B6MTD4"/>
<evidence type="ECO:0000256" key="10">
    <source>
        <dbReference type="SAM" id="MobiDB-lite"/>
    </source>
</evidence>
<evidence type="ECO:0000256" key="9">
    <source>
        <dbReference type="PROSITE-ProRule" id="PRU00027"/>
    </source>
</evidence>
<feature type="compositionally biased region" description="Acidic residues" evidence="10">
    <location>
        <begin position="95"/>
        <end position="108"/>
    </location>
</feature>
<dbReference type="InterPro" id="IPR013087">
    <property type="entry name" value="Znf_C2H2_type"/>
</dbReference>
<dbReference type="GO" id="GO:0008270">
    <property type="term" value="F:zinc ion binding"/>
    <property type="evidence" value="ECO:0007669"/>
    <property type="project" value="UniProtKB-KW"/>
</dbReference>
<dbReference type="GO" id="GO:0003677">
    <property type="term" value="F:DNA binding"/>
    <property type="evidence" value="ECO:0007669"/>
    <property type="project" value="UniProtKB-KW"/>
</dbReference>